<evidence type="ECO:0000313" key="2">
    <source>
        <dbReference type="Proteomes" id="UP000789901"/>
    </source>
</evidence>
<proteinExistence type="predicted"/>
<dbReference type="Proteomes" id="UP000789901">
    <property type="component" value="Unassembled WGS sequence"/>
</dbReference>
<organism evidence="1 2">
    <name type="scientific">Gigaspora margarita</name>
    <dbReference type="NCBI Taxonomy" id="4874"/>
    <lineage>
        <taxon>Eukaryota</taxon>
        <taxon>Fungi</taxon>
        <taxon>Fungi incertae sedis</taxon>
        <taxon>Mucoromycota</taxon>
        <taxon>Glomeromycotina</taxon>
        <taxon>Glomeromycetes</taxon>
        <taxon>Diversisporales</taxon>
        <taxon>Gigasporaceae</taxon>
        <taxon>Gigaspora</taxon>
    </lineage>
</organism>
<reference evidence="1 2" key="1">
    <citation type="submission" date="2021-06" db="EMBL/GenBank/DDBJ databases">
        <authorList>
            <person name="Kallberg Y."/>
            <person name="Tangrot J."/>
            <person name="Rosling A."/>
        </authorList>
    </citation>
    <scope>NUCLEOTIDE SEQUENCE [LARGE SCALE GENOMIC DNA]</scope>
    <source>
        <strain evidence="1 2">120-4 pot B 10/14</strain>
    </source>
</reference>
<feature type="non-terminal residue" evidence="1">
    <location>
        <position position="1"/>
    </location>
</feature>
<accession>A0ABN7WNS7</accession>
<name>A0ABN7WNS7_GIGMA</name>
<comment type="caution">
    <text evidence="1">The sequence shown here is derived from an EMBL/GenBank/DDBJ whole genome shotgun (WGS) entry which is preliminary data.</text>
</comment>
<dbReference type="EMBL" id="CAJVQB010054782">
    <property type="protein sequence ID" value="CAG8836971.1"/>
    <property type="molecule type" value="Genomic_DNA"/>
</dbReference>
<feature type="non-terminal residue" evidence="1">
    <location>
        <position position="433"/>
    </location>
</feature>
<evidence type="ECO:0000313" key="1">
    <source>
        <dbReference type="EMBL" id="CAG8836971.1"/>
    </source>
</evidence>
<gene>
    <name evidence="1" type="ORF">GMARGA_LOCUS33293</name>
</gene>
<sequence>GMTIKCTIDRCNTSYVWRGSTSNLLAHLKTNHSITKSLEHTTYIRSSSNINSVNSKLEINLSLIKFIISTRASFSMIEYLKFAGFVNPQYKLPPFSIVEEQINRAYYRLFFQLKLKAQQAKSATLSFHPIVSGSTGHEKDMWDSTIGNLEILCKKLCQNYIQNFIPLLYKEKSEVQYDIDKLIQMCLQEWAEKNNGSQGMLEVIKVIDNTIKNLCSIVNSLKSKQIQNEIQTMQNYFSFQIINEIKNAGQIKCNCTYQYILFLKLMEYPFKQLLRNHNNYSDVFVGECIKRFKELLLDYLPFSIFSKFLQLFEPLKKYNKNDICFNSITEEQALELANNVMINSDNIMKEISLFSDLEHEVLKSFLNSILLSFQKTGILTKELILFLDPQIKSNHFSYVLNCADAQAEAQNAQVVQSIANISQSEDQNITTTL</sequence>
<protein>
    <submittedName>
        <fullName evidence="1">38652_t:CDS:1</fullName>
    </submittedName>
</protein>
<keyword evidence="2" id="KW-1185">Reference proteome</keyword>